<evidence type="ECO:0000256" key="1">
    <source>
        <dbReference type="ARBA" id="ARBA00006914"/>
    </source>
</evidence>
<dbReference type="Gene3D" id="3.40.50.300">
    <property type="entry name" value="P-loop containing nucleotide triphosphate hydrolases"/>
    <property type="match status" value="1"/>
</dbReference>
<dbReference type="SUPFAM" id="SSF52540">
    <property type="entry name" value="P-loop containing nucleoside triphosphate hydrolases"/>
    <property type="match status" value="1"/>
</dbReference>
<accession>A0A1Y6BFQ3</accession>
<evidence type="ECO:0000313" key="6">
    <source>
        <dbReference type="Proteomes" id="UP000192920"/>
    </source>
</evidence>
<evidence type="ECO:0000313" key="5">
    <source>
        <dbReference type="EMBL" id="SMF08518.1"/>
    </source>
</evidence>
<dbReference type="PANTHER" id="PTHR23073">
    <property type="entry name" value="26S PROTEASOME REGULATORY SUBUNIT"/>
    <property type="match status" value="1"/>
</dbReference>
<dbReference type="STRING" id="1123014.SAMN02745746_01197"/>
<dbReference type="Pfam" id="PF00004">
    <property type="entry name" value="AAA"/>
    <property type="match status" value="1"/>
</dbReference>
<dbReference type="Proteomes" id="UP000192920">
    <property type="component" value="Unassembled WGS sequence"/>
</dbReference>
<gene>
    <name evidence="5" type="ORF">SAMN02745746_01197</name>
</gene>
<dbReference type="GO" id="GO:0016887">
    <property type="term" value="F:ATP hydrolysis activity"/>
    <property type="evidence" value="ECO:0007669"/>
    <property type="project" value="InterPro"/>
</dbReference>
<reference evidence="6" key="1">
    <citation type="submission" date="2017-04" db="EMBL/GenBank/DDBJ databases">
        <authorList>
            <person name="Varghese N."/>
            <person name="Submissions S."/>
        </authorList>
    </citation>
    <scope>NUCLEOTIDE SEQUENCE [LARGE SCALE GENOMIC DNA]</scope>
    <source>
        <strain evidence="6">DSM 22618</strain>
    </source>
</reference>
<feature type="domain" description="AAA+ ATPase" evidence="4">
    <location>
        <begin position="102"/>
        <end position="234"/>
    </location>
</feature>
<organism evidence="5 6">
    <name type="scientific">Pseudogulbenkiania subflava DSM 22618</name>
    <dbReference type="NCBI Taxonomy" id="1123014"/>
    <lineage>
        <taxon>Bacteria</taxon>
        <taxon>Pseudomonadati</taxon>
        <taxon>Pseudomonadota</taxon>
        <taxon>Betaproteobacteria</taxon>
        <taxon>Neisseriales</taxon>
        <taxon>Chromobacteriaceae</taxon>
        <taxon>Pseudogulbenkiania</taxon>
    </lineage>
</organism>
<dbReference type="CDD" id="cd19481">
    <property type="entry name" value="RecA-like_protease"/>
    <property type="match status" value="1"/>
</dbReference>
<keyword evidence="3" id="KW-0067">ATP-binding</keyword>
<keyword evidence="6" id="KW-1185">Reference proteome</keyword>
<proteinExistence type="inferred from homology"/>
<dbReference type="SMART" id="SM00382">
    <property type="entry name" value="AAA"/>
    <property type="match status" value="1"/>
</dbReference>
<dbReference type="EMBL" id="FXAG01000004">
    <property type="protein sequence ID" value="SMF08518.1"/>
    <property type="molecule type" value="Genomic_DNA"/>
</dbReference>
<evidence type="ECO:0000256" key="3">
    <source>
        <dbReference type="ARBA" id="ARBA00022840"/>
    </source>
</evidence>
<name>A0A1Y6BFQ3_9NEIS</name>
<evidence type="ECO:0000256" key="2">
    <source>
        <dbReference type="ARBA" id="ARBA00022741"/>
    </source>
</evidence>
<sequence>MRLIRALRAEHDPLAEVLLKIMSTPELPSSFAPTRGVKRSSPSGIGHAVPVDMDSRLELLRVEDPPQLPHESVCSAGVETQLQRVLKERREVAKLKKLGLEPSRTVLFTGPPGVGKTMAARRIAVELGMPLLILDLATVVSSFLGKTGNNLKQAFEFARRQPCVFLLDELDAVAKHRGDDADIGELKRLVTVILQEMDLWPADNLLISATNHAQLLDPAVWRRFDITIEFPRPEVQDLIALSRAIGMKDDPMPAKWHGVLANLMAGTSQSDYVRQVDRLRRAIVIGGREEGERLLTEIVEDRSTQMDKAGRKLLALSLVRDVDLSQRAAARMAGIARETLRTALVEDKGL</sequence>
<evidence type="ECO:0000259" key="4">
    <source>
        <dbReference type="SMART" id="SM00382"/>
    </source>
</evidence>
<dbReference type="AlphaFoldDB" id="A0A1Y6BFQ3"/>
<keyword evidence="2" id="KW-0547">Nucleotide-binding</keyword>
<comment type="similarity">
    <text evidence="1">Belongs to the AAA ATPase family.</text>
</comment>
<dbReference type="InterPro" id="IPR003959">
    <property type="entry name" value="ATPase_AAA_core"/>
</dbReference>
<dbReference type="InterPro" id="IPR050221">
    <property type="entry name" value="26S_Proteasome_ATPase"/>
</dbReference>
<dbReference type="InterPro" id="IPR003593">
    <property type="entry name" value="AAA+_ATPase"/>
</dbReference>
<dbReference type="GO" id="GO:0005524">
    <property type="term" value="F:ATP binding"/>
    <property type="evidence" value="ECO:0007669"/>
    <property type="project" value="UniProtKB-KW"/>
</dbReference>
<dbReference type="InterPro" id="IPR027417">
    <property type="entry name" value="P-loop_NTPase"/>
</dbReference>
<protein>
    <submittedName>
        <fullName evidence="5">ATPase family associated with various cellular activities (AAA)</fullName>
    </submittedName>
</protein>